<accession>A0AAN6PVH5</accession>
<feature type="transmembrane region" description="Helical" evidence="1">
    <location>
        <begin position="357"/>
        <end position="377"/>
    </location>
</feature>
<keyword evidence="3" id="KW-1185">Reference proteome</keyword>
<sequence length="393" mass="43004">MAVNYGPVANCVGLDAFQNFGDYMALVRNRTSFDETLLRHCQVPICGALWGYGLPDVSGIGVALGYTIATVIGPLLSLLLLASQHSCFLSKPAYTTSILAVLITGLASFFQSAVYFALAVEVATTITLVAKDYEFTTIAFGDYEARVSAIACTICLLPLLYPITILSQSESYSSTIPAIKDTQSKQGYRLCQFCFAVLASIYPFFSESVRTWAPTQIGEGAGDGGVLYVDEHEWAAIGWVCFGTVEYLTERESTILGAFHMVVSLFVVLFALCILAPPALRRLNYRYGEDSRVRGLMMAFCDQASRACQKSPLRYVVLAVPVCLAAPLLWGFWRLRALQRELATATGRDYEGDKWDFGQLIAVTIFVPVVAEMAFVATQGTWKSDKHGKSQCS</sequence>
<feature type="transmembrane region" description="Helical" evidence="1">
    <location>
        <begin position="315"/>
        <end position="333"/>
    </location>
</feature>
<reference evidence="2" key="2">
    <citation type="submission" date="2023-05" db="EMBL/GenBank/DDBJ databases">
        <authorList>
            <consortium name="Lawrence Berkeley National Laboratory"/>
            <person name="Steindorff A."/>
            <person name="Hensen N."/>
            <person name="Bonometti L."/>
            <person name="Westerberg I."/>
            <person name="Brannstrom I.O."/>
            <person name="Guillou S."/>
            <person name="Cros-Aarteil S."/>
            <person name="Calhoun S."/>
            <person name="Haridas S."/>
            <person name="Kuo A."/>
            <person name="Mondo S."/>
            <person name="Pangilinan J."/>
            <person name="Riley R."/>
            <person name="Labutti K."/>
            <person name="Andreopoulos B."/>
            <person name="Lipzen A."/>
            <person name="Chen C."/>
            <person name="Yanf M."/>
            <person name="Daum C."/>
            <person name="Ng V."/>
            <person name="Clum A."/>
            <person name="Ohm R."/>
            <person name="Martin F."/>
            <person name="Silar P."/>
            <person name="Natvig D."/>
            <person name="Lalanne C."/>
            <person name="Gautier V."/>
            <person name="Ament-Velasquez S.L."/>
            <person name="Kruys A."/>
            <person name="Hutchinson M.I."/>
            <person name="Powell A.J."/>
            <person name="Barry K."/>
            <person name="Miller A.N."/>
            <person name="Grigoriev I.V."/>
            <person name="Debuchy R."/>
            <person name="Gladieux P."/>
            <person name="Thoren M.H."/>
            <person name="Johannesson H."/>
        </authorList>
    </citation>
    <scope>NUCLEOTIDE SEQUENCE</scope>
    <source>
        <strain evidence="2">CBS 757.83</strain>
    </source>
</reference>
<protein>
    <submittedName>
        <fullName evidence="2">Uncharacterized protein</fullName>
    </submittedName>
</protein>
<keyword evidence="1" id="KW-0472">Membrane</keyword>
<evidence type="ECO:0000313" key="3">
    <source>
        <dbReference type="Proteomes" id="UP001305647"/>
    </source>
</evidence>
<proteinExistence type="predicted"/>
<evidence type="ECO:0000313" key="2">
    <source>
        <dbReference type="EMBL" id="KAK4097836.1"/>
    </source>
</evidence>
<name>A0AAN6PVH5_9PEZI</name>
<gene>
    <name evidence="2" type="ORF">N658DRAFT_526761</name>
</gene>
<comment type="caution">
    <text evidence="2">The sequence shown here is derived from an EMBL/GenBank/DDBJ whole genome shotgun (WGS) entry which is preliminary data.</text>
</comment>
<evidence type="ECO:0000256" key="1">
    <source>
        <dbReference type="SAM" id="Phobius"/>
    </source>
</evidence>
<reference evidence="2" key="1">
    <citation type="journal article" date="2023" name="Mol. Phylogenet. Evol.">
        <title>Genome-scale phylogeny and comparative genomics of the fungal order Sordariales.</title>
        <authorList>
            <person name="Hensen N."/>
            <person name="Bonometti L."/>
            <person name="Westerberg I."/>
            <person name="Brannstrom I.O."/>
            <person name="Guillou S."/>
            <person name="Cros-Aarteil S."/>
            <person name="Calhoun S."/>
            <person name="Haridas S."/>
            <person name="Kuo A."/>
            <person name="Mondo S."/>
            <person name="Pangilinan J."/>
            <person name="Riley R."/>
            <person name="LaButti K."/>
            <person name="Andreopoulos B."/>
            <person name="Lipzen A."/>
            <person name="Chen C."/>
            <person name="Yan M."/>
            <person name="Daum C."/>
            <person name="Ng V."/>
            <person name="Clum A."/>
            <person name="Steindorff A."/>
            <person name="Ohm R.A."/>
            <person name="Martin F."/>
            <person name="Silar P."/>
            <person name="Natvig D.O."/>
            <person name="Lalanne C."/>
            <person name="Gautier V."/>
            <person name="Ament-Velasquez S.L."/>
            <person name="Kruys A."/>
            <person name="Hutchinson M.I."/>
            <person name="Powell A.J."/>
            <person name="Barry K."/>
            <person name="Miller A.N."/>
            <person name="Grigoriev I.V."/>
            <person name="Debuchy R."/>
            <person name="Gladieux P."/>
            <person name="Hiltunen Thoren M."/>
            <person name="Johannesson H."/>
        </authorList>
    </citation>
    <scope>NUCLEOTIDE SEQUENCE</scope>
    <source>
        <strain evidence="2">CBS 757.83</strain>
    </source>
</reference>
<feature type="transmembrane region" description="Helical" evidence="1">
    <location>
        <begin position="147"/>
        <end position="166"/>
    </location>
</feature>
<feature type="transmembrane region" description="Helical" evidence="1">
    <location>
        <begin position="255"/>
        <end position="276"/>
    </location>
</feature>
<organism evidence="2 3">
    <name type="scientific">Parathielavia hyrcaniae</name>
    <dbReference type="NCBI Taxonomy" id="113614"/>
    <lineage>
        <taxon>Eukaryota</taxon>
        <taxon>Fungi</taxon>
        <taxon>Dikarya</taxon>
        <taxon>Ascomycota</taxon>
        <taxon>Pezizomycotina</taxon>
        <taxon>Sordariomycetes</taxon>
        <taxon>Sordariomycetidae</taxon>
        <taxon>Sordariales</taxon>
        <taxon>Chaetomiaceae</taxon>
        <taxon>Parathielavia</taxon>
    </lineage>
</organism>
<feature type="transmembrane region" description="Helical" evidence="1">
    <location>
        <begin position="187"/>
        <end position="205"/>
    </location>
</feature>
<dbReference type="EMBL" id="MU863667">
    <property type="protein sequence ID" value="KAK4097836.1"/>
    <property type="molecule type" value="Genomic_DNA"/>
</dbReference>
<dbReference type="Proteomes" id="UP001305647">
    <property type="component" value="Unassembled WGS sequence"/>
</dbReference>
<keyword evidence="1" id="KW-1133">Transmembrane helix</keyword>
<keyword evidence="1" id="KW-0812">Transmembrane</keyword>
<dbReference type="AlphaFoldDB" id="A0AAN6PVH5"/>
<feature type="transmembrane region" description="Helical" evidence="1">
    <location>
        <begin position="93"/>
        <end position="118"/>
    </location>
</feature>
<feature type="transmembrane region" description="Helical" evidence="1">
    <location>
        <begin position="60"/>
        <end position="81"/>
    </location>
</feature>